<dbReference type="Proteomes" id="UP001276150">
    <property type="component" value="Unassembled WGS sequence"/>
</dbReference>
<keyword evidence="3" id="KW-1185">Reference proteome</keyword>
<proteinExistence type="predicted"/>
<evidence type="ECO:0000313" key="2">
    <source>
        <dbReference type="EMBL" id="MDV6373022.1"/>
    </source>
</evidence>
<feature type="region of interest" description="Disordered" evidence="1">
    <location>
        <begin position="24"/>
        <end position="43"/>
    </location>
</feature>
<comment type="caution">
    <text evidence="2">The sequence shown here is derived from an EMBL/GenBank/DDBJ whole genome shotgun (WGS) entry which is preliminary data.</text>
</comment>
<reference evidence="2 3" key="1">
    <citation type="submission" date="2022-11" db="EMBL/GenBank/DDBJ databases">
        <title>Deinococcus ZS9-10, Low Temperature and Draught-tolerating, UV-resistant Bacteria from Continental Antarctica.</title>
        <authorList>
            <person name="Cheng L."/>
        </authorList>
    </citation>
    <scope>NUCLEOTIDE SEQUENCE [LARGE SCALE GENOMIC DNA]</scope>
    <source>
        <strain evidence="2 3">ZS9-10</strain>
    </source>
</reference>
<name>A0ABU4DKR6_9DEIO</name>
<organism evidence="2 3">
    <name type="scientific">Deinococcus arenicola</name>
    <dbReference type="NCBI Taxonomy" id="2994950"/>
    <lineage>
        <taxon>Bacteria</taxon>
        <taxon>Thermotogati</taxon>
        <taxon>Deinococcota</taxon>
        <taxon>Deinococci</taxon>
        <taxon>Deinococcales</taxon>
        <taxon>Deinococcaceae</taxon>
        <taxon>Deinococcus</taxon>
    </lineage>
</organism>
<gene>
    <name evidence="2" type="ORF">ORD21_00190</name>
</gene>
<dbReference type="RefSeq" id="WP_317638321.1">
    <property type="nucleotide sequence ID" value="NZ_JAPMIV010000001.1"/>
</dbReference>
<dbReference type="EMBL" id="JAPMIV010000001">
    <property type="protein sequence ID" value="MDV6373022.1"/>
    <property type="molecule type" value="Genomic_DNA"/>
</dbReference>
<evidence type="ECO:0000256" key="1">
    <source>
        <dbReference type="SAM" id="MobiDB-lite"/>
    </source>
</evidence>
<accession>A0ABU4DKR6</accession>
<evidence type="ECO:0000313" key="3">
    <source>
        <dbReference type="Proteomes" id="UP001276150"/>
    </source>
</evidence>
<protein>
    <submittedName>
        <fullName evidence="2">Uncharacterized protein</fullName>
    </submittedName>
</protein>
<sequence length="43" mass="4872">MNPDDTRKQNGGAIFDALAAVEDMPEREQPTKEQELLTERLTI</sequence>